<gene>
    <name evidence="1" type="ordered locus">Galf_1670</name>
</gene>
<evidence type="ECO:0000313" key="1">
    <source>
        <dbReference type="EMBL" id="ADL55682.1"/>
    </source>
</evidence>
<evidence type="ECO:0000313" key="2">
    <source>
        <dbReference type="Proteomes" id="UP000001235"/>
    </source>
</evidence>
<dbReference type="AlphaFoldDB" id="D9SGN5"/>
<name>D9SGN5_GALCS</name>
<keyword evidence="2" id="KW-1185">Reference proteome</keyword>
<sequence>MNTRSSNSTAQAESKKTVWRYMSFSKFVWTIQNKCLWLCRAELLDDPWEISLSGEQLRLLISRAPISPIGEPRREPAIERAERIVNYWRNNTFINCWNMSEYESNALWQIYCKSTDGVVLQTSYEKLNLIKGPYSLHQVTYPTHGSNKRTPTHTDLVTKKLPMYAYENEVRIVHFDENEEMQIAKGMQLAFDLEQYIESIRVHPQAEPAFFSTVRSVVETYAPNFKGEVIWSDMKLGPPF</sequence>
<dbReference type="eggNOG" id="ENOG5032S82">
    <property type="taxonomic scope" value="Bacteria"/>
</dbReference>
<dbReference type="KEGG" id="gca:Galf_1670"/>
<protein>
    <recommendedName>
        <fullName evidence="3">DUF2971 domain-containing protein</fullName>
    </recommendedName>
</protein>
<accession>D9SGN5</accession>
<dbReference type="EMBL" id="CP002159">
    <property type="protein sequence ID" value="ADL55682.1"/>
    <property type="molecule type" value="Genomic_DNA"/>
</dbReference>
<dbReference type="Proteomes" id="UP000001235">
    <property type="component" value="Chromosome"/>
</dbReference>
<proteinExistence type="predicted"/>
<dbReference type="RefSeq" id="WP_013293621.1">
    <property type="nucleotide sequence ID" value="NC_014394.1"/>
</dbReference>
<organism evidence="1 2">
    <name type="scientific">Gallionella capsiferriformans (strain ES-2)</name>
    <name type="common">Gallionella ferruginea capsiferriformans (strain ES-2)</name>
    <dbReference type="NCBI Taxonomy" id="395494"/>
    <lineage>
        <taxon>Bacteria</taxon>
        <taxon>Pseudomonadati</taxon>
        <taxon>Pseudomonadota</taxon>
        <taxon>Betaproteobacteria</taxon>
        <taxon>Nitrosomonadales</taxon>
        <taxon>Gallionellaceae</taxon>
        <taxon>Gallionella</taxon>
    </lineage>
</organism>
<reference evidence="1 2" key="1">
    <citation type="submission" date="2010-08" db="EMBL/GenBank/DDBJ databases">
        <title>Complete sequence of Gallionella capsiferriformans ES-2.</title>
        <authorList>
            <consortium name="US DOE Joint Genome Institute"/>
            <person name="Lucas S."/>
            <person name="Copeland A."/>
            <person name="Lapidus A."/>
            <person name="Cheng J.-F."/>
            <person name="Bruce D."/>
            <person name="Goodwin L."/>
            <person name="Pitluck S."/>
            <person name="Chertkov O."/>
            <person name="Davenport K.W."/>
            <person name="Detter J.C."/>
            <person name="Han C."/>
            <person name="Tapia R."/>
            <person name="Land M."/>
            <person name="Hauser L."/>
            <person name="Chang Y.-J."/>
            <person name="Jeffries C."/>
            <person name="Kyrpides N."/>
            <person name="Ivanova N."/>
            <person name="Mikhailova N."/>
            <person name="Shelobolina E.S."/>
            <person name="Picardal F."/>
            <person name="Roden E."/>
            <person name="Emerson D."/>
            <person name="Woyke T."/>
        </authorList>
    </citation>
    <scope>NUCLEOTIDE SEQUENCE [LARGE SCALE GENOMIC DNA]</scope>
    <source>
        <strain evidence="1 2">ES-2</strain>
    </source>
</reference>
<dbReference type="HOGENOM" id="CLU_073012_0_0_4"/>
<evidence type="ECO:0008006" key="3">
    <source>
        <dbReference type="Google" id="ProtNLM"/>
    </source>
</evidence>
<dbReference type="OrthoDB" id="8548541at2"/>